<dbReference type="AlphaFoldDB" id="G0P3U1"/>
<dbReference type="EMBL" id="GL380052">
    <property type="protein sequence ID" value="EGT44344.1"/>
    <property type="molecule type" value="Genomic_DNA"/>
</dbReference>
<accession>G0P3U1</accession>
<evidence type="ECO:0000313" key="2">
    <source>
        <dbReference type="Proteomes" id="UP000008068"/>
    </source>
</evidence>
<proteinExistence type="predicted"/>
<dbReference type="HOGENOM" id="CLU_1961514_0_0_1"/>
<organism evidence="2">
    <name type="scientific">Caenorhabditis brenneri</name>
    <name type="common">Nematode worm</name>
    <dbReference type="NCBI Taxonomy" id="135651"/>
    <lineage>
        <taxon>Eukaryota</taxon>
        <taxon>Metazoa</taxon>
        <taxon>Ecdysozoa</taxon>
        <taxon>Nematoda</taxon>
        <taxon>Chromadorea</taxon>
        <taxon>Rhabditida</taxon>
        <taxon>Rhabditina</taxon>
        <taxon>Rhabditomorpha</taxon>
        <taxon>Rhabditoidea</taxon>
        <taxon>Rhabditidae</taxon>
        <taxon>Peloderinae</taxon>
        <taxon>Caenorhabditis</taxon>
    </lineage>
</organism>
<reference evidence="2" key="1">
    <citation type="submission" date="2011-07" db="EMBL/GenBank/DDBJ databases">
        <authorList>
            <consortium name="Caenorhabditis brenneri Sequencing and Analysis Consortium"/>
            <person name="Wilson R.K."/>
        </authorList>
    </citation>
    <scope>NUCLEOTIDE SEQUENCE [LARGE SCALE GENOMIC DNA]</scope>
    <source>
        <strain evidence="2">PB2801</strain>
    </source>
</reference>
<protein>
    <submittedName>
        <fullName evidence="1">Uncharacterized protein</fullName>
    </submittedName>
</protein>
<name>G0P3U1_CAEBE</name>
<sequence length="128" mass="14894">MVDYVLHAAPVHQAARVTDQKRMQSETESAVFGLLLEDPSLPQFSPRVYSLFEKSQKHEKKRISSDDDEQKNLKLKANLELFEEIQEPLRHQLLSLLIPLHLPTKHHYQAASTSMVWSTGSMDRMPWW</sequence>
<keyword evidence="2" id="KW-1185">Reference proteome</keyword>
<gene>
    <name evidence="1" type="ORF">CAEBREN_21864</name>
</gene>
<dbReference type="InParanoid" id="G0P3U1"/>
<evidence type="ECO:0000313" key="1">
    <source>
        <dbReference type="EMBL" id="EGT44344.1"/>
    </source>
</evidence>
<dbReference type="Proteomes" id="UP000008068">
    <property type="component" value="Unassembled WGS sequence"/>
</dbReference>